<comment type="caution">
    <text evidence="1">The sequence shown here is derived from an EMBL/GenBank/DDBJ whole genome shotgun (WGS) entry which is preliminary data.</text>
</comment>
<dbReference type="Pfam" id="PF05960">
    <property type="entry name" value="DUF885"/>
    <property type="match status" value="1"/>
</dbReference>
<evidence type="ECO:0000313" key="1">
    <source>
        <dbReference type="EMBL" id="KAK7063171.1"/>
    </source>
</evidence>
<sequence length="106" mass="12359">MVVDTGLHAFGWGRQEALDYMIQHTAESKADLENEIDRYITWPGQAVAYKVGQLKIMELRKRAEKALGDKFDIRHFHDIFLQSVGPLDLVEEEINKWIENDGRRDM</sequence>
<protein>
    <recommendedName>
        <fullName evidence="3">DUF885 domain-containing protein</fullName>
    </recommendedName>
</protein>
<dbReference type="Proteomes" id="UP001381693">
    <property type="component" value="Unassembled WGS sequence"/>
</dbReference>
<organism evidence="1 2">
    <name type="scientific">Halocaridina rubra</name>
    <name type="common">Hawaiian red shrimp</name>
    <dbReference type="NCBI Taxonomy" id="373956"/>
    <lineage>
        <taxon>Eukaryota</taxon>
        <taxon>Metazoa</taxon>
        <taxon>Ecdysozoa</taxon>
        <taxon>Arthropoda</taxon>
        <taxon>Crustacea</taxon>
        <taxon>Multicrustacea</taxon>
        <taxon>Malacostraca</taxon>
        <taxon>Eumalacostraca</taxon>
        <taxon>Eucarida</taxon>
        <taxon>Decapoda</taxon>
        <taxon>Pleocyemata</taxon>
        <taxon>Caridea</taxon>
        <taxon>Atyoidea</taxon>
        <taxon>Atyidae</taxon>
        <taxon>Halocaridina</taxon>
    </lineage>
</organism>
<evidence type="ECO:0000313" key="2">
    <source>
        <dbReference type="Proteomes" id="UP001381693"/>
    </source>
</evidence>
<gene>
    <name evidence="1" type="ORF">SK128_021924</name>
</gene>
<dbReference type="EMBL" id="JAXCGZ010020919">
    <property type="protein sequence ID" value="KAK7063171.1"/>
    <property type="molecule type" value="Genomic_DNA"/>
</dbReference>
<dbReference type="PANTHER" id="PTHR33361:SF2">
    <property type="entry name" value="DUF885 DOMAIN-CONTAINING PROTEIN"/>
    <property type="match status" value="1"/>
</dbReference>
<proteinExistence type="predicted"/>
<evidence type="ECO:0008006" key="3">
    <source>
        <dbReference type="Google" id="ProtNLM"/>
    </source>
</evidence>
<reference evidence="1 2" key="1">
    <citation type="submission" date="2023-11" db="EMBL/GenBank/DDBJ databases">
        <title>Halocaridina rubra genome assembly.</title>
        <authorList>
            <person name="Smith C."/>
        </authorList>
    </citation>
    <scope>NUCLEOTIDE SEQUENCE [LARGE SCALE GENOMIC DNA]</scope>
    <source>
        <strain evidence="1">EP-1</strain>
        <tissue evidence="1">Whole</tissue>
    </source>
</reference>
<dbReference type="InterPro" id="IPR010281">
    <property type="entry name" value="DUF885"/>
</dbReference>
<keyword evidence="2" id="KW-1185">Reference proteome</keyword>
<dbReference type="AlphaFoldDB" id="A0AAN8WRJ1"/>
<name>A0AAN8WRJ1_HALRR</name>
<dbReference type="PANTHER" id="PTHR33361">
    <property type="entry name" value="GLR0591 PROTEIN"/>
    <property type="match status" value="1"/>
</dbReference>
<accession>A0AAN8WRJ1</accession>